<dbReference type="EMBL" id="CP000250">
    <property type="protein sequence ID" value="ABD07400.1"/>
    <property type="molecule type" value="Genomic_DNA"/>
</dbReference>
<proteinExistence type="inferred from homology"/>
<evidence type="ECO:0000256" key="4">
    <source>
        <dbReference type="ARBA" id="ARBA00024722"/>
    </source>
</evidence>
<dbReference type="InterPro" id="IPR003593">
    <property type="entry name" value="AAA+_ATPase"/>
</dbReference>
<dbReference type="RefSeq" id="WP_011441585.1">
    <property type="nucleotide sequence ID" value="NC_007778.1"/>
</dbReference>
<sequence>MNQPELLIRGLSTGYPRRPVIRDLSLPPLPAGKLIAFVGPNAAGKSTLLMALAGLLPSTGVVALADRDLSSLSARERAKVMAFTPQSLPQGVALSVIESVIVALRASATADPLPGAHAAQRAAAALDRLGIAALGLESLDQLSGGQRQLVSLAQALVRDPKVLLLDEPTSALDLRHQIVVMRTLRRLAAEGHLVIVVLHDLNLAGRWADCVVVLDHGGCAAAGTPAEALSVDIIADVYGVMARIEPGPEGRPHIIIDDVLPSPGQSRPRKRSA</sequence>
<feature type="domain" description="ABC transporter" evidence="6">
    <location>
        <begin position="6"/>
        <end position="241"/>
    </location>
</feature>
<dbReference type="KEGG" id="rpb:RPB_2698"/>
<organism evidence="7 8">
    <name type="scientific">Rhodopseudomonas palustris (strain HaA2)</name>
    <dbReference type="NCBI Taxonomy" id="316058"/>
    <lineage>
        <taxon>Bacteria</taxon>
        <taxon>Pseudomonadati</taxon>
        <taxon>Pseudomonadota</taxon>
        <taxon>Alphaproteobacteria</taxon>
        <taxon>Hyphomicrobiales</taxon>
        <taxon>Nitrobacteraceae</taxon>
        <taxon>Rhodopseudomonas</taxon>
    </lineage>
</organism>
<dbReference type="GO" id="GO:0016887">
    <property type="term" value="F:ATP hydrolysis activity"/>
    <property type="evidence" value="ECO:0007669"/>
    <property type="project" value="InterPro"/>
</dbReference>
<dbReference type="PROSITE" id="PS00211">
    <property type="entry name" value="ABC_TRANSPORTER_1"/>
    <property type="match status" value="1"/>
</dbReference>
<dbReference type="PANTHER" id="PTHR42794">
    <property type="entry name" value="HEMIN IMPORT ATP-BINDING PROTEIN HMUV"/>
    <property type="match status" value="1"/>
</dbReference>
<feature type="region of interest" description="Disordered" evidence="5">
    <location>
        <begin position="253"/>
        <end position="273"/>
    </location>
</feature>
<name>Q2IWL0_RHOP2</name>
<comment type="function">
    <text evidence="4">Involved in beta-(1--&gt;2)glucan export. Transmembrane domains (TMD) form a pore in the inner membrane and the ATP-binding domain (NBD) is responsible for energy generation.</text>
</comment>
<accession>Q2IWL0</accession>
<dbReference type="SUPFAM" id="SSF52540">
    <property type="entry name" value="P-loop containing nucleoside triphosphate hydrolases"/>
    <property type="match status" value="1"/>
</dbReference>
<dbReference type="Proteomes" id="UP000008809">
    <property type="component" value="Chromosome"/>
</dbReference>
<evidence type="ECO:0000256" key="2">
    <source>
        <dbReference type="ARBA" id="ARBA00022741"/>
    </source>
</evidence>
<dbReference type="InterPro" id="IPR017871">
    <property type="entry name" value="ABC_transporter-like_CS"/>
</dbReference>
<dbReference type="CDD" id="cd03214">
    <property type="entry name" value="ABC_Iron-Siderophores_B12_Hemin"/>
    <property type="match status" value="1"/>
</dbReference>
<dbReference type="SMART" id="SM00382">
    <property type="entry name" value="AAA"/>
    <property type="match status" value="1"/>
</dbReference>
<keyword evidence="8" id="KW-1185">Reference proteome</keyword>
<dbReference type="InterPro" id="IPR027417">
    <property type="entry name" value="P-loop_NTPase"/>
</dbReference>
<dbReference type="PROSITE" id="PS50893">
    <property type="entry name" value="ABC_TRANSPORTER_2"/>
    <property type="match status" value="1"/>
</dbReference>
<dbReference type="eggNOG" id="COG1120">
    <property type="taxonomic scope" value="Bacteria"/>
</dbReference>
<dbReference type="Gene3D" id="3.40.50.300">
    <property type="entry name" value="P-loop containing nucleotide triphosphate hydrolases"/>
    <property type="match status" value="1"/>
</dbReference>
<dbReference type="GO" id="GO:0005524">
    <property type="term" value="F:ATP binding"/>
    <property type="evidence" value="ECO:0007669"/>
    <property type="project" value="UniProtKB-KW"/>
</dbReference>
<keyword evidence="3" id="KW-0067">ATP-binding</keyword>
<dbReference type="InterPro" id="IPR003439">
    <property type="entry name" value="ABC_transporter-like_ATP-bd"/>
</dbReference>
<evidence type="ECO:0000259" key="6">
    <source>
        <dbReference type="PROSITE" id="PS50893"/>
    </source>
</evidence>
<dbReference type="HOGENOM" id="CLU_000604_1_11_5"/>
<evidence type="ECO:0000256" key="1">
    <source>
        <dbReference type="ARBA" id="ARBA00005417"/>
    </source>
</evidence>
<evidence type="ECO:0000313" key="7">
    <source>
        <dbReference type="EMBL" id="ABD07400.1"/>
    </source>
</evidence>
<gene>
    <name evidence="7" type="ordered locus">RPB_2698</name>
</gene>
<comment type="similarity">
    <text evidence="1">Belongs to the ABC transporter superfamily.</text>
</comment>
<dbReference type="PANTHER" id="PTHR42794:SF2">
    <property type="entry name" value="ABC TRANSPORTER ATP-BINDING PROTEIN"/>
    <property type="match status" value="1"/>
</dbReference>
<protein>
    <submittedName>
        <fullName evidence="7">ABC transporter related</fullName>
    </submittedName>
</protein>
<evidence type="ECO:0000256" key="3">
    <source>
        <dbReference type="ARBA" id="ARBA00022840"/>
    </source>
</evidence>
<reference evidence="7 8" key="1">
    <citation type="submission" date="2006-01" db="EMBL/GenBank/DDBJ databases">
        <title>Complete sequence of Rhodopseudomonas palustris HaA2.</title>
        <authorList>
            <consortium name="US DOE Joint Genome Institute"/>
            <person name="Copeland A."/>
            <person name="Lucas S."/>
            <person name="Lapidus A."/>
            <person name="Barry K."/>
            <person name="Detter J.C."/>
            <person name="Glavina T."/>
            <person name="Hammon N."/>
            <person name="Israni S."/>
            <person name="Pitluck S."/>
            <person name="Chain P."/>
            <person name="Malfatti S."/>
            <person name="Shin M."/>
            <person name="Vergez L."/>
            <person name="Schmutz J."/>
            <person name="Larimer F."/>
            <person name="Land M."/>
            <person name="Hauser L."/>
            <person name="Pelletier D.A."/>
            <person name="Kyrpides N."/>
            <person name="Anderson I."/>
            <person name="Oda Y."/>
            <person name="Harwood C.S."/>
            <person name="Richardson P."/>
        </authorList>
    </citation>
    <scope>NUCLEOTIDE SEQUENCE [LARGE SCALE GENOMIC DNA]</scope>
    <source>
        <strain evidence="7 8">HaA2</strain>
    </source>
</reference>
<evidence type="ECO:0000313" key="8">
    <source>
        <dbReference type="Proteomes" id="UP000008809"/>
    </source>
</evidence>
<evidence type="ECO:0000256" key="5">
    <source>
        <dbReference type="SAM" id="MobiDB-lite"/>
    </source>
</evidence>
<dbReference type="AlphaFoldDB" id="Q2IWL0"/>
<dbReference type="OrthoDB" id="9810077at2"/>
<keyword evidence="2" id="KW-0547">Nucleotide-binding</keyword>
<dbReference type="STRING" id="316058.RPB_2698"/>
<dbReference type="Pfam" id="PF00005">
    <property type="entry name" value="ABC_tran"/>
    <property type="match status" value="1"/>
</dbReference>